<keyword evidence="2" id="KW-0067">ATP-binding</keyword>
<reference evidence="4 5" key="1">
    <citation type="journal article" date="2021" name="BMC Genomics">
        <title>Datura genome reveals duplications of psychoactive alkaloid biosynthetic genes and high mutation rate following tissue culture.</title>
        <authorList>
            <person name="Rajewski A."/>
            <person name="Carter-House D."/>
            <person name="Stajich J."/>
            <person name="Litt A."/>
        </authorList>
    </citation>
    <scope>NUCLEOTIDE SEQUENCE [LARGE SCALE GENOMIC DNA]</scope>
    <source>
        <strain evidence="4">AR-01</strain>
    </source>
</reference>
<dbReference type="Proteomes" id="UP000823775">
    <property type="component" value="Unassembled WGS sequence"/>
</dbReference>
<evidence type="ECO:0000256" key="2">
    <source>
        <dbReference type="ARBA" id="ARBA00022840"/>
    </source>
</evidence>
<gene>
    <name evidence="4" type="ORF">HAX54_030031</name>
</gene>
<keyword evidence="3" id="KW-0812">Transmembrane</keyword>
<dbReference type="InterPro" id="IPR050173">
    <property type="entry name" value="ABC_transporter_C-like"/>
</dbReference>
<evidence type="ECO:0000313" key="4">
    <source>
        <dbReference type="EMBL" id="MCD9642963.1"/>
    </source>
</evidence>
<keyword evidence="1" id="KW-0547">Nucleotide-binding</keyword>
<feature type="transmembrane region" description="Helical" evidence="3">
    <location>
        <begin position="60"/>
        <end position="85"/>
    </location>
</feature>
<dbReference type="PANTHER" id="PTHR24223:SF392">
    <property type="entry name" value="ABC-TYPE XENOBIOTIC TRANSPORTER"/>
    <property type="match status" value="1"/>
</dbReference>
<accession>A0ABS8V7D4</accession>
<evidence type="ECO:0000256" key="1">
    <source>
        <dbReference type="ARBA" id="ARBA00022741"/>
    </source>
</evidence>
<dbReference type="PANTHER" id="PTHR24223">
    <property type="entry name" value="ATP-BINDING CASSETTE SUB-FAMILY C"/>
    <property type="match status" value="1"/>
</dbReference>
<protein>
    <submittedName>
        <fullName evidence="4">Uncharacterized protein</fullName>
    </submittedName>
</protein>
<organism evidence="4 5">
    <name type="scientific">Datura stramonium</name>
    <name type="common">Jimsonweed</name>
    <name type="synonym">Common thornapple</name>
    <dbReference type="NCBI Taxonomy" id="4076"/>
    <lineage>
        <taxon>Eukaryota</taxon>
        <taxon>Viridiplantae</taxon>
        <taxon>Streptophyta</taxon>
        <taxon>Embryophyta</taxon>
        <taxon>Tracheophyta</taxon>
        <taxon>Spermatophyta</taxon>
        <taxon>Magnoliopsida</taxon>
        <taxon>eudicotyledons</taxon>
        <taxon>Gunneridae</taxon>
        <taxon>Pentapetalae</taxon>
        <taxon>asterids</taxon>
        <taxon>lamiids</taxon>
        <taxon>Solanales</taxon>
        <taxon>Solanaceae</taxon>
        <taxon>Solanoideae</taxon>
        <taxon>Datureae</taxon>
        <taxon>Datura</taxon>
    </lineage>
</organism>
<evidence type="ECO:0000256" key="3">
    <source>
        <dbReference type="SAM" id="Phobius"/>
    </source>
</evidence>
<evidence type="ECO:0000313" key="5">
    <source>
        <dbReference type="Proteomes" id="UP000823775"/>
    </source>
</evidence>
<sequence>MKKGKKKTLEDENIPGLSEIDSAESCYLIFEELLNKQKQVDLSSQPSVLKTILICHRKEIIVSGFFALLKVVLFPAGPLLLNAFIKVAEKEMQVSEMRDFYWPFCFSLQRAWSPYRKDSALPRTYNLLHTVGLATIASLVVIILTVLCNTPLAKLQHKFQTKLMVAQDDRLKAISKAPVSMKDPVRIIPDVIGVVIQAKVSFERIVKFLEASELEMENLRREHIKSTDHAVLIKSANLSWEENPSR</sequence>
<name>A0ABS8V7D4_DATST</name>
<keyword evidence="5" id="KW-1185">Reference proteome</keyword>
<proteinExistence type="predicted"/>
<keyword evidence="3" id="KW-1133">Transmembrane helix</keyword>
<comment type="caution">
    <text evidence="4">The sequence shown here is derived from an EMBL/GenBank/DDBJ whole genome shotgun (WGS) entry which is preliminary data.</text>
</comment>
<feature type="transmembrane region" description="Helical" evidence="3">
    <location>
        <begin position="127"/>
        <end position="148"/>
    </location>
</feature>
<dbReference type="EMBL" id="JACEIK010003749">
    <property type="protein sequence ID" value="MCD9642963.1"/>
    <property type="molecule type" value="Genomic_DNA"/>
</dbReference>
<keyword evidence="3" id="KW-0472">Membrane</keyword>